<evidence type="ECO:0000256" key="8">
    <source>
        <dbReference type="SAM" id="MobiDB-lite"/>
    </source>
</evidence>
<protein>
    <recommendedName>
        <fullName evidence="6">Large ribosomal subunit protein uL30m</fullName>
    </recommendedName>
</protein>
<comment type="similarity">
    <text evidence="2">Belongs to the universal ribosomal protein uL30 family.</text>
</comment>
<comment type="function">
    <text evidence="7">Component of the mitochondrial ribosome (mitoribosome), a dedicated translation machinery responsible for the synthesis of mitochondrial genome-encoded proteins, including at least some of the essential transmembrane subunits of the mitochondrial respiratory chain. The mitoribosomes are attached to the mitochondrial inner membrane and translation products are cotranslationally integrated into the membrane.</text>
</comment>
<dbReference type="SUPFAM" id="SSF55129">
    <property type="entry name" value="Ribosomal protein L30p/L7e"/>
    <property type="match status" value="1"/>
</dbReference>
<dbReference type="OMA" id="FHPAEPQ"/>
<dbReference type="InterPro" id="IPR036919">
    <property type="entry name" value="Ribo_uL30_ferredoxin-like_sf"/>
</dbReference>
<evidence type="ECO:0000256" key="7">
    <source>
        <dbReference type="ARBA" id="ARBA00037226"/>
    </source>
</evidence>
<keyword evidence="11" id="KW-1185">Reference proteome</keyword>
<evidence type="ECO:0000313" key="11">
    <source>
        <dbReference type="Proteomes" id="UP000006790"/>
    </source>
</evidence>
<dbReference type="GO" id="GO:0006412">
    <property type="term" value="P:translation"/>
    <property type="evidence" value="ECO:0007669"/>
    <property type="project" value="InterPro"/>
</dbReference>
<dbReference type="OrthoDB" id="509901at2759"/>
<dbReference type="GeneID" id="11471637"/>
<evidence type="ECO:0000256" key="1">
    <source>
        <dbReference type="ARBA" id="ARBA00004173"/>
    </source>
</evidence>
<evidence type="ECO:0000256" key="4">
    <source>
        <dbReference type="ARBA" id="ARBA00023128"/>
    </source>
</evidence>
<dbReference type="Proteomes" id="UP000006790">
    <property type="component" value="Chromosome 4"/>
</dbReference>
<dbReference type="NCBIfam" id="TIGR01308">
    <property type="entry name" value="rpmD_bact"/>
    <property type="match status" value="1"/>
</dbReference>
<dbReference type="PANTHER" id="PTHR15892:SF2">
    <property type="entry name" value="LARGE RIBOSOMAL SUBUNIT PROTEIN UL30M"/>
    <property type="match status" value="1"/>
</dbReference>
<dbReference type="PANTHER" id="PTHR15892">
    <property type="entry name" value="MITOCHONDRIAL RIBOSOMAL PROTEIN L30"/>
    <property type="match status" value="1"/>
</dbReference>
<accession>G8JSD0</accession>
<dbReference type="AlphaFoldDB" id="G8JSD0"/>
<dbReference type="Gene3D" id="3.30.1390.20">
    <property type="entry name" value="Ribosomal protein L30, ferredoxin-like fold domain"/>
    <property type="match status" value="1"/>
</dbReference>
<dbReference type="eggNOG" id="ENOG502S7S3">
    <property type="taxonomic scope" value="Eukaryota"/>
</dbReference>
<feature type="domain" description="Large ribosomal subunit protein uL30-like ferredoxin-like fold" evidence="9">
    <location>
        <begin position="4"/>
        <end position="54"/>
    </location>
</feature>
<feature type="region of interest" description="Disordered" evidence="8">
    <location>
        <begin position="64"/>
        <end position="84"/>
    </location>
</feature>
<organism evidence="10 11">
    <name type="scientific">Eremothecium cymbalariae (strain CBS 270.75 / DBVPG 7215 / KCTC 17166 / NRRL Y-17582)</name>
    <name type="common">Yeast</name>
    <dbReference type="NCBI Taxonomy" id="931890"/>
    <lineage>
        <taxon>Eukaryota</taxon>
        <taxon>Fungi</taxon>
        <taxon>Dikarya</taxon>
        <taxon>Ascomycota</taxon>
        <taxon>Saccharomycotina</taxon>
        <taxon>Saccharomycetes</taxon>
        <taxon>Saccharomycetales</taxon>
        <taxon>Saccharomycetaceae</taxon>
        <taxon>Eremothecium</taxon>
    </lineage>
</organism>
<evidence type="ECO:0000256" key="6">
    <source>
        <dbReference type="ARBA" id="ARBA00035281"/>
    </source>
</evidence>
<keyword evidence="4" id="KW-0496">Mitochondrion</keyword>
<dbReference type="GO" id="GO:0003735">
    <property type="term" value="F:structural constituent of ribosome"/>
    <property type="evidence" value="ECO:0007669"/>
    <property type="project" value="EnsemblFungi"/>
</dbReference>
<dbReference type="InParanoid" id="G8JSD0"/>
<comment type="subcellular location">
    <subcellularLocation>
        <location evidence="1">Mitochondrion</location>
    </subcellularLocation>
</comment>
<dbReference type="HOGENOM" id="CLU_131047_0_2_1"/>
<keyword evidence="3" id="KW-0689">Ribosomal protein</keyword>
<dbReference type="Pfam" id="PF00327">
    <property type="entry name" value="Ribosomal_L30"/>
    <property type="match status" value="1"/>
</dbReference>
<name>G8JSD0_ERECY</name>
<evidence type="ECO:0000259" key="9">
    <source>
        <dbReference type="Pfam" id="PF00327"/>
    </source>
</evidence>
<dbReference type="InterPro" id="IPR016082">
    <property type="entry name" value="Ribosomal_uL30_ferredoxin-like"/>
</dbReference>
<keyword evidence="5" id="KW-0687">Ribonucleoprotein</keyword>
<gene>
    <name evidence="10" type="ordered locus">Ecym_4624</name>
</gene>
<dbReference type="EMBL" id="CP002500">
    <property type="protein sequence ID" value="AET39652.1"/>
    <property type="molecule type" value="Genomic_DNA"/>
</dbReference>
<dbReference type="InterPro" id="IPR005996">
    <property type="entry name" value="Ribosomal_uL30_bac-type"/>
</dbReference>
<dbReference type="FunFam" id="3.30.1390.20:FF:000010">
    <property type="entry name" value="Large subunit ribosomal protein L30"/>
    <property type="match status" value="1"/>
</dbReference>
<evidence type="ECO:0000313" key="10">
    <source>
        <dbReference type="EMBL" id="AET39652.1"/>
    </source>
</evidence>
<proteinExistence type="inferred from homology"/>
<dbReference type="FunCoup" id="G8JSD0">
    <property type="interactions" value="193"/>
</dbReference>
<evidence type="ECO:0000256" key="2">
    <source>
        <dbReference type="ARBA" id="ARBA00007594"/>
    </source>
</evidence>
<sequence>MVFYKIVLSRSTIGMPAKTRAVVKSLGLGKRGSVVYHSVSPTVAGAIAKVKELVNVEVTDKALSKEEQRQLRTSNPGYTVEKRL</sequence>
<reference evidence="11" key="1">
    <citation type="journal article" date="2012" name="G3 (Bethesda)">
        <title>Pichia sorbitophila, an interspecies yeast hybrid reveals early steps of genome resolution following polyploidization.</title>
        <authorList>
            <person name="Leh Louis V."/>
            <person name="Despons L."/>
            <person name="Friedrich A."/>
            <person name="Martin T."/>
            <person name="Durrens P."/>
            <person name="Casaregola S."/>
            <person name="Neuveglise C."/>
            <person name="Fairhead C."/>
            <person name="Marck C."/>
            <person name="Cruz J.A."/>
            <person name="Straub M.L."/>
            <person name="Kugler V."/>
            <person name="Sacerdot C."/>
            <person name="Uzunov Z."/>
            <person name="Thierry A."/>
            <person name="Weiss S."/>
            <person name="Bleykasten C."/>
            <person name="De Montigny J."/>
            <person name="Jacques N."/>
            <person name="Jung P."/>
            <person name="Lemaire M."/>
            <person name="Mallet S."/>
            <person name="Morel G."/>
            <person name="Richard G.F."/>
            <person name="Sarkar A."/>
            <person name="Savel G."/>
            <person name="Schacherer J."/>
            <person name="Seret M.L."/>
            <person name="Talla E."/>
            <person name="Samson G."/>
            <person name="Jubin C."/>
            <person name="Poulain J."/>
            <person name="Vacherie B."/>
            <person name="Barbe V."/>
            <person name="Pelletier E."/>
            <person name="Sherman D.J."/>
            <person name="Westhof E."/>
            <person name="Weissenbach J."/>
            <person name="Baret P.V."/>
            <person name="Wincker P."/>
            <person name="Gaillardin C."/>
            <person name="Dujon B."/>
            <person name="Souciet J.L."/>
        </authorList>
    </citation>
    <scope>NUCLEOTIDE SEQUENCE [LARGE SCALE GENOMIC DNA]</scope>
    <source>
        <strain evidence="11">CBS 270.75 / DBVPG 7215 / KCTC 17166 / NRRL Y-17582</strain>
    </source>
</reference>
<dbReference type="CDD" id="cd01658">
    <property type="entry name" value="Ribosomal_L30"/>
    <property type="match status" value="1"/>
</dbReference>
<dbReference type="KEGG" id="erc:Ecym_4624"/>
<dbReference type="RefSeq" id="XP_003646469.1">
    <property type="nucleotide sequence ID" value="XM_003646421.1"/>
</dbReference>
<dbReference type="STRING" id="931890.G8JSD0"/>
<dbReference type="GO" id="GO:0005762">
    <property type="term" value="C:mitochondrial large ribosomal subunit"/>
    <property type="evidence" value="ECO:0007669"/>
    <property type="project" value="EnsemblFungi"/>
</dbReference>
<evidence type="ECO:0000256" key="5">
    <source>
        <dbReference type="ARBA" id="ARBA00023274"/>
    </source>
</evidence>
<evidence type="ECO:0000256" key="3">
    <source>
        <dbReference type="ARBA" id="ARBA00022980"/>
    </source>
</evidence>